<keyword evidence="3" id="KW-1185">Reference proteome</keyword>
<feature type="compositionally biased region" description="Polar residues" evidence="1">
    <location>
        <begin position="735"/>
        <end position="749"/>
    </location>
</feature>
<name>A0AAW3B0K6_9TRYP</name>
<dbReference type="PANTHER" id="PTHR46759">
    <property type="entry name" value="LEUCINE-RICH REPEAT-CONTAINING PROTEIN 72"/>
    <property type="match status" value="1"/>
</dbReference>
<feature type="compositionally biased region" description="Low complexity" evidence="1">
    <location>
        <begin position="428"/>
        <end position="438"/>
    </location>
</feature>
<dbReference type="InterPro" id="IPR042655">
    <property type="entry name" value="LRC72"/>
</dbReference>
<feature type="region of interest" description="Disordered" evidence="1">
    <location>
        <begin position="529"/>
        <end position="548"/>
    </location>
</feature>
<reference evidence="2 3" key="1">
    <citation type="submission" date="2024-02" db="EMBL/GenBank/DDBJ databases">
        <title>FIRST GENOME SEQUENCES OF Leishmania (Viannia) shawi, Leishmania (Viannia) lindenbergi AND Leishmania (Viannia) utingensis.</title>
        <authorList>
            <person name="Resadore F."/>
            <person name="Custodio M.G.F."/>
            <person name="Boite M.C."/>
            <person name="Cupolillo E."/>
            <person name="Ferreira G.E.M."/>
        </authorList>
    </citation>
    <scope>NUCLEOTIDE SEQUENCE [LARGE SCALE GENOMIC DNA]</scope>
    <source>
        <strain evidence="2 3">MHOM/BR/1966/M15733</strain>
    </source>
</reference>
<feature type="compositionally biased region" description="Low complexity" evidence="1">
    <location>
        <begin position="750"/>
        <end position="760"/>
    </location>
</feature>
<feature type="region of interest" description="Disordered" evidence="1">
    <location>
        <begin position="964"/>
        <end position="983"/>
    </location>
</feature>
<dbReference type="AlphaFoldDB" id="A0AAW3B0K6"/>
<dbReference type="EMBL" id="JBAMZK010000001">
    <property type="protein sequence ID" value="KAL0515047.1"/>
    <property type="molecule type" value="Genomic_DNA"/>
</dbReference>
<evidence type="ECO:0000313" key="2">
    <source>
        <dbReference type="EMBL" id="KAL0515047.1"/>
    </source>
</evidence>
<gene>
    <name evidence="2" type="ORF">Q4I31_000185</name>
</gene>
<protein>
    <submittedName>
        <fullName evidence="2">Leucine rich repeat/Leucine-rich repeat</fullName>
    </submittedName>
</protein>
<evidence type="ECO:0000256" key="1">
    <source>
        <dbReference type="SAM" id="MobiDB-lite"/>
    </source>
</evidence>
<dbReference type="PANTHER" id="PTHR46759:SF1">
    <property type="entry name" value="LEUCINE-RICH REPEAT-CONTAINING PROTEIN 72"/>
    <property type="match status" value="1"/>
</dbReference>
<dbReference type="SUPFAM" id="SSF52075">
    <property type="entry name" value="Outer arm dynein light chain 1"/>
    <property type="match status" value="1"/>
</dbReference>
<accession>A0AAW3B0K6</accession>
<sequence length="1172" mass="122117">MRAGNQQRYHDILRREAETQKRRLHSGSTPVSAQLSGTGSCDLAVTTRNAVSVRSGSSHGTESLSGFVSSASYVCDPLAELGIPLIAVPAVVNYVCDRRGFTSLHPNFLLFEHLRCIVLEHNALETLHHLRLPPSTTRASSAMTATAGLPSLQASPPLHRGCRRLTHLHVAYNRIRDIAGDTDISRLSLLEHLSLAHNQLTDLDKVLRALKRLRRLHFLDLRGNPVTGETRYRERCVVALPQVEVLDCQSVTPKEREAAAAPARWHQRTHEEVHPCSTAADTATTASRMRPHTSPSCVKAVKTAGDLFAKSLTTRDLERNYVAHLRRRRQAQEAAAQRTSDAWRQQEETWESFHAVWTLSQPGMPLSADGWQRVQIAAAASSDSAEGDGERSETQSSLFSTPNLRLPASRSAGASAVTSPLHAARKQATAPSVSPLTTTTTAAATPTHVSGGSGTVVLSVTIDVPLDRPLFPSSSETAVTPESSSPQAAAVAAASTKSGPLSLVATATPLLPSLYDSAYFRTLRGDSATSRTDTVPLLPTGTSPPAVSSLLPVEGPSSDRLATLQRTLQASAHVVRVAAARQSPLGTLKKPAAAATAMASSSERALSGRRNVAPSSSPLTAAIATSVPVELSTLRTIQETKYAVIPPPWEGASEHAAVSPGTTGALKATPHCIGVISAATTHQEALTEILVLLHDVYSLNELQTLEGEYGGAELLRLLPLREWSVRGADNGTGEARSTTVAAKQAMSSLSRPGNPGSAASSGGGSGRGPASQLDRKRFAAAKGMVHRGSAGAGSAGAAAARGGNADAAGGVPTAAAAVAAARAALPSDPQQVWQLLTGPYIVAGTAGGESPGAAVTLGKSSGSATNSASPAEATSRSNAEAGPNVSSGATAATTPLTSLQDPEVVQHLVRPIGPYASHVLGPLLTLLRAPVAEENVQSMCDALAAHHTVDERVVVAAAMAAPISRSTTAEPQPRSVSAGPRSRKELVLVTEDSGSAQAKSKRPARGAALTSFPDAVASASRSPVPSVMGPQTRTSTKAAQVLLQQSVPPQLTLTAVLTSLLFSPAFVRSRVAYLEEKLTRLVSATAATSVITAADHADQKSGLTFADRTSHSGKGNGAATTLARLFHRVQAVKMHAARIEAALAVAGPSSRTNNTSLLLDPTQVLTTYTGHR</sequence>
<dbReference type="Proteomes" id="UP001500131">
    <property type="component" value="Unassembled WGS sequence"/>
</dbReference>
<dbReference type="PROSITE" id="PS51450">
    <property type="entry name" value="LRR"/>
    <property type="match status" value="1"/>
</dbReference>
<feature type="region of interest" description="Disordered" evidence="1">
    <location>
        <begin position="851"/>
        <end position="898"/>
    </location>
</feature>
<dbReference type="InterPro" id="IPR032675">
    <property type="entry name" value="LRR_dom_sf"/>
</dbReference>
<comment type="caution">
    <text evidence="2">The sequence shown here is derived from an EMBL/GenBank/DDBJ whole genome shotgun (WGS) entry which is preliminary data.</text>
</comment>
<dbReference type="Pfam" id="PF14580">
    <property type="entry name" value="LRR_9"/>
    <property type="match status" value="1"/>
</dbReference>
<dbReference type="InterPro" id="IPR001611">
    <property type="entry name" value="Leu-rich_rpt"/>
</dbReference>
<organism evidence="2 3">
    <name type="scientific">Leishmania lindenbergi</name>
    <dbReference type="NCBI Taxonomy" id="651832"/>
    <lineage>
        <taxon>Eukaryota</taxon>
        <taxon>Discoba</taxon>
        <taxon>Euglenozoa</taxon>
        <taxon>Kinetoplastea</taxon>
        <taxon>Metakinetoplastina</taxon>
        <taxon>Trypanosomatida</taxon>
        <taxon>Trypanosomatidae</taxon>
        <taxon>Leishmaniinae</taxon>
        <taxon>Leishmania</taxon>
    </lineage>
</organism>
<evidence type="ECO:0000313" key="3">
    <source>
        <dbReference type="Proteomes" id="UP001500131"/>
    </source>
</evidence>
<feature type="region of interest" description="Disordered" evidence="1">
    <location>
        <begin position="728"/>
        <end position="772"/>
    </location>
</feature>
<feature type="region of interest" description="Disordered" evidence="1">
    <location>
        <begin position="378"/>
        <end position="438"/>
    </location>
</feature>
<feature type="compositionally biased region" description="Polar residues" evidence="1">
    <location>
        <begin position="858"/>
        <end position="898"/>
    </location>
</feature>
<proteinExistence type="predicted"/>
<dbReference type="Gene3D" id="3.80.10.10">
    <property type="entry name" value="Ribonuclease Inhibitor"/>
    <property type="match status" value="1"/>
</dbReference>
<feature type="compositionally biased region" description="Polar residues" evidence="1">
    <location>
        <begin position="394"/>
        <end position="403"/>
    </location>
</feature>